<dbReference type="CDD" id="cd06222">
    <property type="entry name" value="RNase_H_like"/>
    <property type="match status" value="1"/>
</dbReference>
<dbReference type="GO" id="GO:0003676">
    <property type="term" value="F:nucleic acid binding"/>
    <property type="evidence" value="ECO:0007669"/>
    <property type="project" value="InterPro"/>
</dbReference>
<dbReference type="Pfam" id="PF13456">
    <property type="entry name" value="RVT_3"/>
    <property type="match status" value="1"/>
</dbReference>
<organism evidence="2">
    <name type="scientific">Manihot esculenta</name>
    <name type="common">Cassava</name>
    <name type="synonym">Jatropha manihot</name>
    <dbReference type="NCBI Taxonomy" id="3983"/>
    <lineage>
        <taxon>Eukaryota</taxon>
        <taxon>Viridiplantae</taxon>
        <taxon>Streptophyta</taxon>
        <taxon>Embryophyta</taxon>
        <taxon>Tracheophyta</taxon>
        <taxon>Spermatophyta</taxon>
        <taxon>Magnoliopsida</taxon>
        <taxon>eudicotyledons</taxon>
        <taxon>Gunneridae</taxon>
        <taxon>Pentapetalae</taxon>
        <taxon>rosids</taxon>
        <taxon>fabids</taxon>
        <taxon>Malpighiales</taxon>
        <taxon>Euphorbiaceae</taxon>
        <taxon>Crotonoideae</taxon>
        <taxon>Manihoteae</taxon>
        <taxon>Manihot</taxon>
    </lineage>
</organism>
<dbReference type="GO" id="GO:0004523">
    <property type="term" value="F:RNA-DNA hybrid ribonuclease activity"/>
    <property type="evidence" value="ECO:0007669"/>
    <property type="project" value="InterPro"/>
</dbReference>
<accession>A0A2C9W0J3</accession>
<dbReference type="Gene3D" id="3.30.420.10">
    <property type="entry name" value="Ribonuclease H-like superfamily/Ribonuclease H"/>
    <property type="match status" value="1"/>
</dbReference>
<reference evidence="2" key="1">
    <citation type="submission" date="2016-02" db="EMBL/GenBank/DDBJ databases">
        <title>WGS assembly of Manihot esculenta.</title>
        <authorList>
            <person name="Bredeson J.V."/>
            <person name="Prochnik S.E."/>
            <person name="Lyons J.B."/>
            <person name="Schmutz J."/>
            <person name="Grimwood J."/>
            <person name="Vrebalov J."/>
            <person name="Bart R.S."/>
            <person name="Amuge T."/>
            <person name="Ferguson M.E."/>
            <person name="Green R."/>
            <person name="Putnam N."/>
            <person name="Stites J."/>
            <person name="Rounsley S."/>
            <person name="Rokhsar D.S."/>
        </authorList>
    </citation>
    <scope>NUCLEOTIDE SEQUENCE [LARGE SCALE GENOMIC DNA]</scope>
    <source>
        <tissue evidence="2">Leaf</tissue>
    </source>
</reference>
<dbReference type="AlphaFoldDB" id="A0A2C9W0J3"/>
<feature type="domain" description="RNase H type-1" evidence="1">
    <location>
        <begin position="13"/>
        <end position="78"/>
    </location>
</feature>
<dbReference type="EMBL" id="CM004390">
    <property type="protein sequence ID" value="OAY52338.1"/>
    <property type="molecule type" value="Genomic_DNA"/>
</dbReference>
<proteinExistence type="predicted"/>
<dbReference type="SUPFAM" id="SSF53098">
    <property type="entry name" value="Ribonuclease H-like"/>
    <property type="match status" value="1"/>
</dbReference>
<dbReference type="InterPro" id="IPR044730">
    <property type="entry name" value="RNase_H-like_dom_plant"/>
</dbReference>
<protein>
    <recommendedName>
        <fullName evidence="1">RNase H type-1 domain-containing protein</fullName>
    </recommendedName>
</protein>
<name>A0A2C9W0J3_MANES</name>
<dbReference type="InterPro" id="IPR012337">
    <property type="entry name" value="RNaseH-like_sf"/>
</dbReference>
<evidence type="ECO:0000259" key="1">
    <source>
        <dbReference type="Pfam" id="PF13456"/>
    </source>
</evidence>
<evidence type="ECO:0000313" key="2">
    <source>
        <dbReference type="EMBL" id="OAY52338.1"/>
    </source>
</evidence>
<gene>
    <name evidence="2" type="ORF">MANES_04G075200</name>
</gene>
<sequence>MNSLHGRDLPWVNRSYCQILVEIDSKFIVDIVSSAKHEDNLRFRNLILQCCSLLARSWQIYLVDCYREANMIANKLANLIVVSPVHLVFLPTPPVQVLGHLQWDMQGGSTPRIVLWINSQFL</sequence>
<dbReference type="InterPro" id="IPR002156">
    <property type="entry name" value="RNaseH_domain"/>
</dbReference>
<dbReference type="InterPro" id="IPR036397">
    <property type="entry name" value="RNaseH_sf"/>
</dbReference>